<dbReference type="PANTHER" id="PTHR11063">
    <property type="entry name" value="GLUTAMATE SEMIALDEHYDE DEHYDROGENASE"/>
    <property type="match status" value="1"/>
</dbReference>
<evidence type="ECO:0000313" key="10">
    <source>
        <dbReference type="Proteomes" id="UP000249417"/>
    </source>
</evidence>
<dbReference type="UniPathway" id="UPA00098">
    <property type="reaction ID" value="UER00360"/>
</dbReference>
<name>A0A2W5PJQ1_9BACT</name>
<dbReference type="GO" id="GO:0050661">
    <property type="term" value="F:NADP binding"/>
    <property type="evidence" value="ECO:0007669"/>
    <property type="project" value="InterPro"/>
</dbReference>
<protein>
    <recommendedName>
        <fullName evidence="7">Gamma-glutamyl phosphate reductase</fullName>
        <shortName evidence="7">GPR</shortName>
        <ecNumber evidence="7">1.2.1.41</ecNumber>
    </recommendedName>
    <alternativeName>
        <fullName evidence="7">Glutamate-5-semialdehyde dehydrogenase</fullName>
    </alternativeName>
    <alternativeName>
        <fullName evidence="7">Glutamyl-gamma-semialdehyde dehydrogenase</fullName>
        <shortName evidence="7">GSA dehydrogenase</shortName>
    </alternativeName>
</protein>
<proteinExistence type="inferred from homology"/>
<comment type="pathway">
    <text evidence="1 7">Amino-acid biosynthesis; L-proline biosynthesis; L-glutamate 5-semialdehyde from L-glutamate: step 2/2.</text>
</comment>
<dbReference type="InterPro" id="IPR000965">
    <property type="entry name" value="GPR_dom"/>
</dbReference>
<dbReference type="InterPro" id="IPR016162">
    <property type="entry name" value="Ald_DH_N"/>
</dbReference>
<dbReference type="CDD" id="cd07079">
    <property type="entry name" value="ALDH_F18-19_ProA-GPR"/>
    <property type="match status" value="1"/>
</dbReference>
<evidence type="ECO:0000256" key="7">
    <source>
        <dbReference type="HAMAP-Rule" id="MF_00412"/>
    </source>
</evidence>
<dbReference type="InterPro" id="IPR016163">
    <property type="entry name" value="Ald_DH_C"/>
</dbReference>
<comment type="similarity">
    <text evidence="7">Belongs to the gamma-glutamyl phosphate reductase family.</text>
</comment>
<comment type="catalytic activity">
    <reaction evidence="6 7">
        <text>L-glutamate 5-semialdehyde + phosphate + NADP(+) = L-glutamyl 5-phosphate + NADPH + H(+)</text>
        <dbReference type="Rhea" id="RHEA:19541"/>
        <dbReference type="ChEBI" id="CHEBI:15378"/>
        <dbReference type="ChEBI" id="CHEBI:43474"/>
        <dbReference type="ChEBI" id="CHEBI:57783"/>
        <dbReference type="ChEBI" id="CHEBI:58066"/>
        <dbReference type="ChEBI" id="CHEBI:58274"/>
        <dbReference type="ChEBI" id="CHEBI:58349"/>
        <dbReference type="EC" id="1.2.1.41"/>
    </reaction>
</comment>
<dbReference type="InterPro" id="IPR012134">
    <property type="entry name" value="Glu-5-SA_DH"/>
</dbReference>
<dbReference type="NCBIfam" id="NF001221">
    <property type="entry name" value="PRK00197.1"/>
    <property type="match status" value="1"/>
</dbReference>
<dbReference type="NCBIfam" id="TIGR00407">
    <property type="entry name" value="proA"/>
    <property type="match status" value="1"/>
</dbReference>
<evidence type="ECO:0000256" key="1">
    <source>
        <dbReference type="ARBA" id="ARBA00004985"/>
    </source>
</evidence>
<comment type="function">
    <text evidence="7">Catalyzes the NADPH-dependent reduction of L-glutamate 5-phosphate into L-glutamate 5-semialdehyde and phosphate. The product spontaneously undergoes cyclization to form 1-pyrroline-5-carboxylate.</text>
</comment>
<dbReference type="Proteomes" id="UP000249417">
    <property type="component" value="Unassembled WGS sequence"/>
</dbReference>
<dbReference type="Pfam" id="PF00171">
    <property type="entry name" value="Aldedh"/>
    <property type="match status" value="1"/>
</dbReference>
<dbReference type="PROSITE" id="PS01223">
    <property type="entry name" value="PROA"/>
    <property type="match status" value="1"/>
</dbReference>
<evidence type="ECO:0000259" key="8">
    <source>
        <dbReference type="Pfam" id="PF00171"/>
    </source>
</evidence>
<keyword evidence="4 7" id="KW-0521">NADP</keyword>
<organism evidence="9 10">
    <name type="scientific">Micavibrio aeruginosavorus</name>
    <dbReference type="NCBI Taxonomy" id="349221"/>
    <lineage>
        <taxon>Bacteria</taxon>
        <taxon>Pseudomonadati</taxon>
        <taxon>Bdellovibrionota</taxon>
        <taxon>Bdellovibrionia</taxon>
        <taxon>Bdellovibrionales</taxon>
        <taxon>Pseudobdellovibrionaceae</taxon>
        <taxon>Micavibrio</taxon>
    </lineage>
</organism>
<evidence type="ECO:0000256" key="3">
    <source>
        <dbReference type="ARBA" id="ARBA00022650"/>
    </source>
</evidence>
<keyword evidence="7" id="KW-0963">Cytoplasm</keyword>
<comment type="subcellular location">
    <subcellularLocation>
        <location evidence="7">Cytoplasm</location>
    </subcellularLocation>
</comment>
<evidence type="ECO:0000256" key="6">
    <source>
        <dbReference type="ARBA" id="ARBA00049024"/>
    </source>
</evidence>
<accession>A0A2W5PJQ1</accession>
<dbReference type="SUPFAM" id="SSF53720">
    <property type="entry name" value="ALDH-like"/>
    <property type="match status" value="1"/>
</dbReference>
<keyword evidence="2 7" id="KW-0028">Amino-acid biosynthesis</keyword>
<dbReference type="GO" id="GO:0055129">
    <property type="term" value="P:L-proline biosynthetic process"/>
    <property type="evidence" value="ECO:0007669"/>
    <property type="project" value="UniProtKB-UniRule"/>
</dbReference>
<evidence type="ECO:0000256" key="4">
    <source>
        <dbReference type="ARBA" id="ARBA00022857"/>
    </source>
</evidence>
<dbReference type="InterPro" id="IPR016161">
    <property type="entry name" value="Ald_DH/histidinol_DH"/>
</dbReference>
<feature type="domain" description="Aldehyde dehydrogenase" evidence="8">
    <location>
        <begin position="12"/>
        <end position="271"/>
    </location>
</feature>
<dbReference type="HAMAP" id="MF_00412">
    <property type="entry name" value="ProA"/>
    <property type="match status" value="1"/>
</dbReference>
<evidence type="ECO:0000256" key="5">
    <source>
        <dbReference type="ARBA" id="ARBA00023002"/>
    </source>
</evidence>
<reference evidence="9 10" key="1">
    <citation type="submission" date="2017-08" db="EMBL/GenBank/DDBJ databases">
        <title>Infants hospitalized years apart are colonized by the same room-sourced microbial strains.</title>
        <authorList>
            <person name="Brooks B."/>
            <person name="Olm M.R."/>
            <person name="Firek B.A."/>
            <person name="Baker R."/>
            <person name="Thomas B.C."/>
            <person name="Morowitz M.J."/>
            <person name="Banfield J.F."/>
        </authorList>
    </citation>
    <scope>NUCLEOTIDE SEQUENCE [LARGE SCALE GENOMIC DNA]</scope>
    <source>
        <strain evidence="9">S2_005_002_R2_29</strain>
    </source>
</reference>
<keyword evidence="5 7" id="KW-0560">Oxidoreductase</keyword>
<comment type="caution">
    <text evidence="9">The sequence shown here is derived from an EMBL/GenBank/DDBJ whole genome shotgun (WGS) entry which is preliminary data.</text>
</comment>
<dbReference type="EC" id="1.2.1.41" evidence="7"/>
<dbReference type="AlphaFoldDB" id="A0A2W5PJQ1"/>
<dbReference type="PIRSF" id="PIRSF000151">
    <property type="entry name" value="GPR"/>
    <property type="match status" value="1"/>
</dbReference>
<dbReference type="EMBL" id="QFQB01000077">
    <property type="protein sequence ID" value="PZQ44797.1"/>
    <property type="molecule type" value="Genomic_DNA"/>
</dbReference>
<dbReference type="GO" id="GO:0005737">
    <property type="term" value="C:cytoplasm"/>
    <property type="evidence" value="ECO:0007669"/>
    <property type="project" value="UniProtKB-SubCell"/>
</dbReference>
<dbReference type="InterPro" id="IPR015590">
    <property type="entry name" value="Aldehyde_DH_dom"/>
</dbReference>
<dbReference type="GO" id="GO:0004350">
    <property type="term" value="F:glutamate-5-semialdehyde dehydrogenase activity"/>
    <property type="evidence" value="ECO:0007669"/>
    <property type="project" value="UniProtKB-UniRule"/>
</dbReference>
<dbReference type="PANTHER" id="PTHR11063:SF8">
    <property type="entry name" value="DELTA-1-PYRROLINE-5-CARBOXYLATE SYNTHASE"/>
    <property type="match status" value="1"/>
</dbReference>
<keyword evidence="3 7" id="KW-0641">Proline biosynthesis</keyword>
<dbReference type="InterPro" id="IPR020593">
    <property type="entry name" value="G-glutamylP_reductase_CS"/>
</dbReference>
<evidence type="ECO:0000313" key="9">
    <source>
        <dbReference type="EMBL" id="PZQ44797.1"/>
    </source>
</evidence>
<gene>
    <name evidence="7" type="primary">proA</name>
    <name evidence="9" type="ORF">DI551_09405</name>
</gene>
<dbReference type="Gene3D" id="3.40.309.10">
    <property type="entry name" value="Aldehyde Dehydrogenase, Chain A, domain 2"/>
    <property type="match status" value="1"/>
</dbReference>
<evidence type="ECO:0000256" key="2">
    <source>
        <dbReference type="ARBA" id="ARBA00022605"/>
    </source>
</evidence>
<sequence length="419" mass="45041">MHGNHNIVQDLAIKARTAAFVLSQTDDSVIDAVLSDLETALRTQTDDILKANSLDADAALQKNLASSMIDRLTLTAERIRGMADSIADIRVLENPCGKVLEEWTRPNGLRLQKVSVPIGVLGMIYESRPNVTIDAAALALKSRNAIILRGGSESFHSSMLLHSFIVAALKKNGLPSECVCMIGSQDRSHVGDMLNAAGYIDVLIPRGGKGLTGRVMNEAKMPVFAHLDGNCHIYIHPSAKPDLALSVVKNAKLRRTGICGAAESLLLDQKLDTSLARDIVGMLLKEGVEIVGDGAAQALDKNIKPAVEEDWSAEYLDKKISIKYVKDVGDAVAHINHYGSHHTDCILAEDKSSAQYFLTNVDSAIVMHNASTQFADGGEFGFGAEIGIGTGKLHARGPVGVRQLCTFKYKVLGDGQIRP</sequence>
<dbReference type="Gene3D" id="3.40.605.10">
    <property type="entry name" value="Aldehyde Dehydrogenase, Chain A, domain 1"/>
    <property type="match status" value="1"/>
</dbReference>